<accession>A0A8J4RBA2</accession>
<evidence type="ECO:0000259" key="3">
    <source>
        <dbReference type="Pfam" id="PF23598"/>
    </source>
</evidence>
<dbReference type="SUPFAM" id="SSF52540">
    <property type="entry name" value="P-loop containing nucleoside triphosphate hydrolases"/>
    <property type="match status" value="1"/>
</dbReference>
<dbReference type="GO" id="GO:0098542">
    <property type="term" value="P:defense response to other organism"/>
    <property type="evidence" value="ECO:0007669"/>
    <property type="project" value="TreeGrafter"/>
</dbReference>
<evidence type="ECO:0000256" key="1">
    <source>
        <dbReference type="ARBA" id="ARBA00022737"/>
    </source>
</evidence>
<feature type="domain" description="Disease resistance protein winged helix" evidence="2">
    <location>
        <begin position="265"/>
        <end position="337"/>
    </location>
</feature>
<dbReference type="PANTHER" id="PTHR23155:SF955">
    <property type="entry name" value="AAA+ ATPASE DOMAIN-CONTAINING PROTEIN"/>
    <property type="match status" value="1"/>
</dbReference>
<name>A0A8J4RBA2_9ROSI</name>
<comment type="caution">
    <text evidence="4">The sequence shown here is derived from an EMBL/GenBank/DDBJ whole genome shotgun (WGS) entry which is preliminary data.</text>
</comment>
<sequence length="629" mass="72215">MEHCKLNFVEFKLSPIVAVNDTVSLLDQLLLAVQRPMRRRPFRLHRRSDGELPECKLLVDTVSMSIEDLESISVWMRDAKKLKVRSDIIESLLSELPSSLNCIEDVIDTFLVKTELQWGLKLLLKMTMMHPLISFTSLQEKTVLSLESFYIDTGRNPLTKRPPIWQPSNCQPLNWQPPPGRKGKGPKIFRISDDFKYFVGLAGLEQEFLSREELRYLVHHDVIAVTGKAGSGKTTLTKRFITDHLLSNVLISVSGWDIMKMFLGLFPRVFQIPVRRLLHSWLAEGLVTPLLEQNMASEDLPEKYFKELINRGLIEVARLRSDGSPKTCHMPGILWDFFPKAVDSRLFHAHNTTNYTSAEPPKFNVQRLAEYVGIKSYPSFDPYIQYLRSYISFDTRKRDLPAQEIGAYKPMLPEILRKFLHLKYLGLRWTLLDSLPKSIVNLPYLETLDVEHLNIITLQSSIGKAKNLRHLYLNEIHFDVSLQRPSNGSLTNLRTLWEQYIGNKSLVYNCLNKLTAISKLGLTFNSTSDEAIAEWISYLTNLRSLRLRPSDEFGRPEALMLGTMTAHQKLSDLYLLGQLPRAIQEHELPPNLKILTLSASKLEQDPMLVLGQLCHLNILRLLGNSFKEE</sequence>
<dbReference type="InterPro" id="IPR027417">
    <property type="entry name" value="P-loop_NTPase"/>
</dbReference>
<evidence type="ECO:0000313" key="4">
    <source>
        <dbReference type="EMBL" id="KAF3970176.1"/>
    </source>
</evidence>
<dbReference type="Proteomes" id="UP000737018">
    <property type="component" value="Unassembled WGS sequence"/>
</dbReference>
<dbReference type="InterPro" id="IPR032675">
    <property type="entry name" value="LRR_dom_sf"/>
</dbReference>
<gene>
    <name evidence="4" type="ORF">CMV_006105</name>
</gene>
<evidence type="ECO:0000259" key="2">
    <source>
        <dbReference type="Pfam" id="PF23559"/>
    </source>
</evidence>
<keyword evidence="5" id="KW-1185">Reference proteome</keyword>
<dbReference type="EMBL" id="JRKL02000563">
    <property type="protein sequence ID" value="KAF3970176.1"/>
    <property type="molecule type" value="Genomic_DNA"/>
</dbReference>
<keyword evidence="1" id="KW-0677">Repeat</keyword>
<feature type="domain" description="Disease resistance R13L4/SHOC-2-like LRR" evidence="3">
    <location>
        <begin position="415"/>
        <end position="623"/>
    </location>
</feature>
<dbReference type="Gene3D" id="3.80.10.10">
    <property type="entry name" value="Ribonuclease Inhibitor"/>
    <property type="match status" value="1"/>
</dbReference>
<dbReference type="PANTHER" id="PTHR23155">
    <property type="entry name" value="DISEASE RESISTANCE PROTEIN RP"/>
    <property type="match status" value="1"/>
</dbReference>
<organism evidence="4 5">
    <name type="scientific">Castanea mollissima</name>
    <name type="common">Chinese chestnut</name>
    <dbReference type="NCBI Taxonomy" id="60419"/>
    <lineage>
        <taxon>Eukaryota</taxon>
        <taxon>Viridiplantae</taxon>
        <taxon>Streptophyta</taxon>
        <taxon>Embryophyta</taxon>
        <taxon>Tracheophyta</taxon>
        <taxon>Spermatophyta</taxon>
        <taxon>Magnoliopsida</taxon>
        <taxon>eudicotyledons</taxon>
        <taxon>Gunneridae</taxon>
        <taxon>Pentapetalae</taxon>
        <taxon>rosids</taxon>
        <taxon>fabids</taxon>
        <taxon>Fagales</taxon>
        <taxon>Fagaceae</taxon>
        <taxon>Castanea</taxon>
    </lineage>
</organism>
<dbReference type="SUPFAM" id="SSF52058">
    <property type="entry name" value="L domain-like"/>
    <property type="match status" value="1"/>
</dbReference>
<dbReference type="InterPro" id="IPR055414">
    <property type="entry name" value="LRR_R13L4/SHOC2-like"/>
</dbReference>
<dbReference type="OrthoDB" id="1606388at2759"/>
<proteinExistence type="predicted"/>
<evidence type="ECO:0000313" key="5">
    <source>
        <dbReference type="Proteomes" id="UP000737018"/>
    </source>
</evidence>
<protein>
    <submittedName>
        <fullName evidence="4">Uncharacterized protein</fullName>
    </submittedName>
</protein>
<reference evidence="4" key="1">
    <citation type="submission" date="2020-03" db="EMBL/GenBank/DDBJ databases">
        <title>Castanea mollissima Vanexum genome sequencing.</title>
        <authorList>
            <person name="Staton M."/>
        </authorList>
    </citation>
    <scope>NUCLEOTIDE SEQUENCE</scope>
    <source>
        <tissue evidence="4">Leaf</tissue>
    </source>
</reference>
<dbReference type="InterPro" id="IPR044974">
    <property type="entry name" value="Disease_R_plants"/>
</dbReference>
<dbReference type="Gene3D" id="3.40.50.300">
    <property type="entry name" value="P-loop containing nucleotide triphosphate hydrolases"/>
    <property type="match status" value="1"/>
</dbReference>
<dbReference type="InterPro" id="IPR058922">
    <property type="entry name" value="WHD_DRP"/>
</dbReference>
<dbReference type="Pfam" id="PF23598">
    <property type="entry name" value="LRR_14"/>
    <property type="match status" value="1"/>
</dbReference>
<dbReference type="AlphaFoldDB" id="A0A8J4RBA2"/>
<dbReference type="Pfam" id="PF23559">
    <property type="entry name" value="WHD_DRP"/>
    <property type="match status" value="1"/>
</dbReference>